<dbReference type="PROSITE" id="PS50110">
    <property type="entry name" value="RESPONSE_REGULATORY"/>
    <property type="match status" value="1"/>
</dbReference>
<gene>
    <name evidence="3" type="ORF">CAL12_20400</name>
</gene>
<accession>A0A1W6YPC5</accession>
<dbReference type="STRING" id="1416806.CAL12_20400"/>
<evidence type="ECO:0000259" key="2">
    <source>
        <dbReference type="PROSITE" id="PS50110"/>
    </source>
</evidence>
<sequence>MLIRLCAKHHPDNYISGTDQGGRRLLQSLNQHDGGTVLTLRVLIVDNDCLVLFMIVELLTELGFEPCGVDRGVAAIAAPESSDAFDPVVADVDMRASLV</sequence>
<reference evidence="3 4" key="1">
    <citation type="submission" date="2017-05" db="EMBL/GenBank/DDBJ databases">
        <title>Complete and WGS of Bordetella genogroups.</title>
        <authorList>
            <person name="Spilker T."/>
            <person name="LiPuma J."/>
        </authorList>
    </citation>
    <scope>NUCLEOTIDE SEQUENCE [LARGE SCALE GENOMIC DNA]</scope>
    <source>
        <strain evidence="3 4">AU19157</strain>
    </source>
</reference>
<dbReference type="AlphaFoldDB" id="A0A1W6YPC5"/>
<dbReference type="GO" id="GO:0000160">
    <property type="term" value="P:phosphorelay signal transduction system"/>
    <property type="evidence" value="ECO:0007669"/>
    <property type="project" value="InterPro"/>
</dbReference>
<feature type="modified residue" description="4-aspartylphosphate" evidence="1">
    <location>
        <position position="91"/>
    </location>
</feature>
<dbReference type="Gene3D" id="3.40.50.2300">
    <property type="match status" value="1"/>
</dbReference>
<dbReference type="KEGG" id="bgv:CAL12_20400"/>
<keyword evidence="4" id="KW-1185">Reference proteome</keyword>
<feature type="domain" description="Response regulatory" evidence="2">
    <location>
        <begin position="41"/>
        <end position="99"/>
    </location>
</feature>
<organism evidence="3 4">
    <name type="scientific">Bordetella genomosp. 8</name>
    <dbReference type="NCBI Taxonomy" id="1416806"/>
    <lineage>
        <taxon>Bacteria</taxon>
        <taxon>Pseudomonadati</taxon>
        <taxon>Pseudomonadota</taxon>
        <taxon>Betaproteobacteria</taxon>
        <taxon>Burkholderiales</taxon>
        <taxon>Alcaligenaceae</taxon>
        <taxon>Bordetella</taxon>
    </lineage>
</organism>
<keyword evidence="1" id="KW-0597">Phosphoprotein</keyword>
<evidence type="ECO:0000313" key="4">
    <source>
        <dbReference type="Proteomes" id="UP000194151"/>
    </source>
</evidence>
<name>A0A1W6YPC5_9BORD</name>
<dbReference type="InterPro" id="IPR011006">
    <property type="entry name" value="CheY-like_superfamily"/>
</dbReference>
<evidence type="ECO:0000256" key="1">
    <source>
        <dbReference type="PROSITE-ProRule" id="PRU00169"/>
    </source>
</evidence>
<evidence type="ECO:0000313" key="3">
    <source>
        <dbReference type="EMBL" id="ARP82942.1"/>
    </source>
</evidence>
<dbReference type="Proteomes" id="UP000194151">
    <property type="component" value="Chromosome"/>
</dbReference>
<dbReference type="SUPFAM" id="SSF52172">
    <property type="entry name" value="CheY-like"/>
    <property type="match status" value="1"/>
</dbReference>
<proteinExistence type="predicted"/>
<dbReference type="EMBL" id="CP021108">
    <property type="protein sequence ID" value="ARP82942.1"/>
    <property type="molecule type" value="Genomic_DNA"/>
</dbReference>
<dbReference type="InterPro" id="IPR001789">
    <property type="entry name" value="Sig_transdc_resp-reg_receiver"/>
</dbReference>
<protein>
    <recommendedName>
        <fullName evidence="2">Response regulatory domain-containing protein</fullName>
    </recommendedName>
</protein>